<comment type="caution">
    <text evidence="2">The sequence shown here is derived from an EMBL/GenBank/DDBJ whole genome shotgun (WGS) entry which is preliminary data.</text>
</comment>
<organism evidence="2 3">
    <name type="scientific">Brassica cretica</name>
    <name type="common">Mustard</name>
    <dbReference type="NCBI Taxonomy" id="69181"/>
    <lineage>
        <taxon>Eukaryota</taxon>
        <taxon>Viridiplantae</taxon>
        <taxon>Streptophyta</taxon>
        <taxon>Embryophyta</taxon>
        <taxon>Tracheophyta</taxon>
        <taxon>Spermatophyta</taxon>
        <taxon>Magnoliopsida</taxon>
        <taxon>eudicotyledons</taxon>
        <taxon>Gunneridae</taxon>
        <taxon>Pentapetalae</taxon>
        <taxon>rosids</taxon>
        <taxon>malvids</taxon>
        <taxon>Brassicales</taxon>
        <taxon>Brassicaceae</taxon>
        <taxon>Brassiceae</taxon>
        <taxon>Brassica</taxon>
    </lineage>
</organism>
<dbReference type="AlphaFoldDB" id="A0A8S9FTK0"/>
<evidence type="ECO:0000313" key="3">
    <source>
        <dbReference type="Proteomes" id="UP000712281"/>
    </source>
</evidence>
<feature type="compositionally biased region" description="Basic and acidic residues" evidence="1">
    <location>
        <begin position="91"/>
        <end position="106"/>
    </location>
</feature>
<dbReference type="Proteomes" id="UP000712281">
    <property type="component" value="Unassembled WGS sequence"/>
</dbReference>
<reference evidence="2" key="1">
    <citation type="submission" date="2019-12" db="EMBL/GenBank/DDBJ databases">
        <title>Genome sequencing and annotation of Brassica cretica.</title>
        <authorList>
            <person name="Studholme D.J."/>
            <person name="Sarris P.F."/>
        </authorList>
    </citation>
    <scope>NUCLEOTIDE SEQUENCE</scope>
    <source>
        <strain evidence="2">PFS-001/15</strain>
        <tissue evidence="2">Leaf</tissue>
    </source>
</reference>
<name>A0A8S9FTK0_BRACR</name>
<proteinExistence type="predicted"/>
<protein>
    <submittedName>
        <fullName evidence="2">Uncharacterized protein</fullName>
    </submittedName>
</protein>
<gene>
    <name evidence="2" type="ORF">F2Q68_00019981</name>
</gene>
<dbReference type="EMBL" id="QGKW02002228">
    <property type="protein sequence ID" value="KAF2537080.1"/>
    <property type="molecule type" value="Genomic_DNA"/>
</dbReference>
<evidence type="ECO:0000256" key="1">
    <source>
        <dbReference type="SAM" id="MobiDB-lite"/>
    </source>
</evidence>
<accession>A0A8S9FTK0</accession>
<evidence type="ECO:0000313" key="2">
    <source>
        <dbReference type="EMBL" id="KAF2537080.1"/>
    </source>
</evidence>
<sequence>MDTRGKEKGVVLGHRPDKRMIGQTIWTVRSNSWNIQRVCVAKGHELTRATSDQRVQVPKGCNPDGLGPLLGCMDPSLGPDQSGLGRLFYDSLDRGTEADRSKAKEP</sequence>
<feature type="region of interest" description="Disordered" evidence="1">
    <location>
        <begin position="83"/>
        <end position="106"/>
    </location>
</feature>